<keyword evidence="3" id="KW-1185">Reference proteome</keyword>
<accession>A0A9Q5HY23</accession>
<evidence type="ECO:0000313" key="2">
    <source>
        <dbReference type="EMBL" id="OCB88104.1"/>
    </source>
</evidence>
<feature type="compositionally biased region" description="Basic and acidic residues" evidence="1">
    <location>
        <begin position="183"/>
        <end position="196"/>
    </location>
</feature>
<proteinExistence type="predicted"/>
<organism evidence="2 3">
    <name type="scientific">Sanghuangporus baumii</name>
    <name type="common">Phellinus baumii</name>
    <dbReference type="NCBI Taxonomy" id="108892"/>
    <lineage>
        <taxon>Eukaryota</taxon>
        <taxon>Fungi</taxon>
        <taxon>Dikarya</taxon>
        <taxon>Basidiomycota</taxon>
        <taxon>Agaricomycotina</taxon>
        <taxon>Agaricomycetes</taxon>
        <taxon>Hymenochaetales</taxon>
        <taxon>Hymenochaetaceae</taxon>
        <taxon>Sanghuangporus</taxon>
    </lineage>
</organism>
<sequence>MNVNGTHGLEGVTPGLFVTSIILLCHHSTVLQDVVTVRTERTRTVVHYHVGAAGSTSPGAEIKADMHISTKVKKIKNANIMAVVTKALIIDHPCSHCVADVATTPMTIHGQDLLAEANTTAATEKYEREARVDLTSGARGYVHTRQLRKKIGEDNAALGQAPAQVQVPPRTSSSYESSSTDGHQTKGKDKRRESSPKRNKKSKSKAKLQVLQSSDLKEKSCEQFLVADN</sequence>
<name>A0A9Q5HY23_SANBA</name>
<gene>
    <name evidence="2" type="ORF">A7U60_g4730</name>
</gene>
<dbReference type="AlphaFoldDB" id="A0A9Q5HY23"/>
<evidence type="ECO:0000256" key="1">
    <source>
        <dbReference type="SAM" id="MobiDB-lite"/>
    </source>
</evidence>
<comment type="caution">
    <text evidence="2">The sequence shown here is derived from an EMBL/GenBank/DDBJ whole genome shotgun (WGS) entry which is preliminary data.</text>
</comment>
<evidence type="ECO:0000313" key="3">
    <source>
        <dbReference type="Proteomes" id="UP000757232"/>
    </source>
</evidence>
<protein>
    <submittedName>
        <fullName evidence="2">Uncharacterized protein</fullName>
    </submittedName>
</protein>
<dbReference type="EMBL" id="LNZH02000184">
    <property type="protein sequence ID" value="OCB88104.1"/>
    <property type="molecule type" value="Genomic_DNA"/>
</dbReference>
<feature type="compositionally biased region" description="Basic residues" evidence="1">
    <location>
        <begin position="197"/>
        <end position="206"/>
    </location>
</feature>
<reference evidence="2" key="1">
    <citation type="submission" date="2016-06" db="EMBL/GenBank/DDBJ databases">
        <title>Draft Genome sequence of the fungus Inonotus baumii.</title>
        <authorList>
            <person name="Zhu H."/>
            <person name="Lin W."/>
        </authorList>
    </citation>
    <scope>NUCLEOTIDE SEQUENCE</scope>
    <source>
        <strain evidence="2">821</strain>
    </source>
</reference>
<feature type="region of interest" description="Disordered" evidence="1">
    <location>
        <begin position="158"/>
        <end position="214"/>
    </location>
</feature>
<dbReference type="Proteomes" id="UP000757232">
    <property type="component" value="Unassembled WGS sequence"/>
</dbReference>